<keyword evidence="3" id="KW-0813">Transport</keyword>
<evidence type="ECO:0000256" key="6">
    <source>
        <dbReference type="ARBA" id="ARBA00023136"/>
    </source>
</evidence>
<keyword evidence="6 7" id="KW-0472">Membrane</keyword>
<dbReference type="GO" id="GO:0022857">
    <property type="term" value="F:transmembrane transporter activity"/>
    <property type="evidence" value="ECO:0007669"/>
    <property type="project" value="InterPro"/>
</dbReference>
<dbReference type="GO" id="GO:0016020">
    <property type="term" value="C:membrane"/>
    <property type="evidence" value="ECO:0007669"/>
    <property type="project" value="UniProtKB-SubCell"/>
</dbReference>
<evidence type="ECO:0000256" key="7">
    <source>
        <dbReference type="SAM" id="Phobius"/>
    </source>
</evidence>
<dbReference type="InterPro" id="IPR005828">
    <property type="entry name" value="MFS_sugar_transport-like"/>
</dbReference>
<evidence type="ECO:0000256" key="4">
    <source>
        <dbReference type="ARBA" id="ARBA00022692"/>
    </source>
</evidence>
<evidence type="ECO:0000256" key="3">
    <source>
        <dbReference type="ARBA" id="ARBA00022448"/>
    </source>
</evidence>
<organism evidence="9">
    <name type="scientific">mine drainage metagenome</name>
    <dbReference type="NCBI Taxonomy" id="410659"/>
    <lineage>
        <taxon>unclassified sequences</taxon>
        <taxon>metagenomes</taxon>
        <taxon>ecological metagenomes</taxon>
    </lineage>
</organism>
<dbReference type="InterPro" id="IPR020846">
    <property type="entry name" value="MFS_dom"/>
</dbReference>
<name>T1D348_9ZZZZ</name>
<protein>
    <submittedName>
        <fullName evidence="9">General substrate transporter</fullName>
    </submittedName>
</protein>
<keyword evidence="4 7" id="KW-0812">Transmembrane</keyword>
<dbReference type="Gene3D" id="1.20.1250.20">
    <property type="entry name" value="MFS general substrate transporter like domains"/>
    <property type="match status" value="1"/>
</dbReference>
<dbReference type="PANTHER" id="PTHR48020:SF12">
    <property type="entry name" value="PROTON MYO-INOSITOL COTRANSPORTER"/>
    <property type="match status" value="1"/>
</dbReference>
<feature type="domain" description="Major facilitator superfamily (MFS) profile" evidence="8">
    <location>
        <begin position="1"/>
        <end position="155"/>
    </location>
</feature>
<evidence type="ECO:0000256" key="5">
    <source>
        <dbReference type="ARBA" id="ARBA00022989"/>
    </source>
</evidence>
<dbReference type="PANTHER" id="PTHR48020">
    <property type="entry name" value="PROTON MYO-INOSITOL COTRANSPORTER"/>
    <property type="match status" value="1"/>
</dbReference>
<sequence>EALPAVLFLILLAGIKESPRWLIVNNREREARSILDRFFGPAKAQHEIQAVKAVAAEEEGRLSELLAPRYRLPLIVALFLAVFSQFSGINSIIYYAPSVFGAAGMKTTSAFSSTALVGTVNLLFTFIAIAYVDKAGRKLLLAIGTAIQVVALASV</sequence>
<keyword evidence="5 7" id="KW-1133">Transmembrane helix</keyword>
<dbReference type="InterPro" id="IPR050814">
    <property type="entry name" value="Myo-inositol_Transporter"/>
</dbReference>
<dbReference type="InterPro" id="IPR036259">
    <property type="entry name" value="MFS_trans_sf"/>
</dbReference>
<gene>
    <name evidence="9" type="ORF">B1A_03210</name>
</gene>
<comment type="subcellular location">
    <subcellularLocation>
        <location evidence="1">Membrane</location>
        <topology evidence="1">Multi-pass membrane protein</topology>
    </subcellularLocation>
</comment>
<dbReference type="EMBL" id="AUZX01002368">
    <property type="protein sequence ID" value="EQD76885.1"/>
    <property type="molecule type" value="Genomic_DNA"/>
</dbReference>
<comment type="similarity">
    <text evidence="2">Belongs to the major facilitator superfamily. Sugar transporter (TC 2.A.1.1) family.</text>
</comment>
<feature type="non-terminal residue" evidence="9">
    <location>
        <position position="155"/>
    </location>
</feature>
<feature type="transmembrane region" description="Helical" evidence="7">
    <location>
        <begin position="108"/>
        <end position="132"/>
    </location>
</feature>
<feature type="non-terminal residue" evidence="9">
    <location>
        <position position="1"/>
    </location>
</feature>
<dbReference type="SUPFAM" id="SSF103473">
    <property type="entry name" value="MFS general substrate transporter"/>
    <property type="match status" value="1"/>
</dbReference>
<dbReference type="PROSITE" id="PS00216">
    <property type="entry name" value="SUGAR_TRANSPORT_1"/>
    <property type="match status" value="1"/>
</dbReference>
<dbReference type="Pfam" id="PF00083">
    <property type="entry name" value="Sugar_tr"/>
    <property type="match status" value="1"/>
</dbReference>
<evidence type="ECO:0000256" key="2">
    <source>
        <dbReference type="ARBA" id="ARBA00010992"/>
    </source>
</evidence>
<reference evidence="9" key="1">
    <citation type="submission" date="2013-08" db="EMBL/GenBank/DDBJ databases">
        <authorList>
            <person name="Mendez C."/>
            <person name="Richter M."/>
            <person name="Ferrer M."/>
            <person name="Sanchez J."/>
        </authorList>
    </citation>
    <scope>NUCLEOTIDE SEQUENCE</scope>
</reference>
<comment type="caution">
    <text evidence="9">The sequence shown here is derived from an EMBL/GenBank/DDBJ whole genome shotgun (WGS) entry which is preliminary data.</text>
</comment>
<dbReference type="PROSITE" id="PS50850">
    <property type="entry name" value="MFS"/>
    <property type="match status" value="1"/>
</dbReference>
<evidence type="ECO:0000259" key="8">
    <source>
        <dbReference type="PROSITE" id="PS50850"/>
    </source>
</evidence>
<evidence type="ECO:0000256" key="1">
    <source>
        <dbReference type="ARBA" id="ARBA00004141"/>
    </source>
</evidence>
<dbReference type="AlphaFoldDB" id="T1D348"/>
<evidence type="ECO:0000313" key="9">
    <source>
        <dbReference type="EMBL" id="EQD76885.1"/>
    </source>
</evidence>
<dbReference type="InterPro" id="IPR005829">
    <property type="entry name" value="Sugar_transporter_CS"/>
</dbReference>
<feature type="transmembrane region" description="Helical" evidence="7">
    <location>
        <begin position="72"/>
        <end position="96"/>
    </location>
</feature>
<proteinExistence type="inferred from homology"/>
<accession>T1D348</accession>
<reference evidence="9" key="2">
    <citation type="journal article" date="2014" name="ISME J.">
        <title>Microbial stratification in low pH oxic and suboxic macroscopic growths along an acid mine drainage.</title>
        <authorList>
            <person name="Mendez-Garcia C."/>
            <person name="Mesa V."/>
            <person name="Sprenger R.R."/>
            <person name="Richter M."/>
            <person name="Diez M.S."/>
            <person name="Solano J."/>
            <person name="Bargiela R."/>
            <person name="Golyshina O.V."/>
            <person name="Manteca A."/>
            <person name="Ramos J.L."/>
            <person name="Gallego J.R."/>
            <person name="Llorente I."/>
            <person name="Martins Dos Santos V.A."/>
            <person name="Jensen O.N."/>
            <person name="Pelaez A.I."/>
            <person name="Sanchez J."/>
            <person name="Ferrer M."/>
        </authorList>
    </citation>
    <scope>NUCLEOTIDE SEQUENCE</scope>
</reference>